<evidence type="ECO:0000313" key="2">
    <source>
        <dbReference type="EMBL" id="SAM82756.1"/>
    </source>
</evidence>
<dbReference type="AlphaFoldDB" id="A0A1K0GRM3"/>
<proteinExistence type="predicted"/>
<feature type="compositionally biased region" description="Polar residues" evidence="1">
    <location>
        <begin position="169"/>
        <end position="199"/>
    </location>
</feature>
<feature type="compositionally biased region" description="Polar residues" evidence="1">
    <location>
        <begin position="461"/>
        <end position="475"/>
    </location>
</feature>
<dbReference type="EMBL" id="LT558124">
    <property type="protein sequence ID" value="SAM82756.1"/>
    <property type="molecule type" value="Genomic_DNA"/>
</dbReference>
<evidence type="ECO:0000256" key="1">
    <source>
        <dbReference type="SAM" id="MobiDB-lite"/>
    </source>
</evidence>
<evidence type="ECO:0000313" key="3">
    <source>
        <dbReference type="Proteomes" id="UP000179920"/>
    </source>
</evidence>
<feature type="region of interest" description="Disordered" evidence="1">
    <location>
        <begin position="169"/>
        <end position="222"/>
    </location>
</feature>
<gene>
    <name evidence="2" type="ORF">UBRO_04987</name>
</gene>
<dbReference type="Proteomes" id="UP000179920">
    <property type="component" value="Chromosome VIII"/>
</dbReference>
<accession>A0A1K0GRM3</accession>
<feature type="region of interest" description="Disordered" evidence="1">
    <location>
        <begin position="302"/>
        <end position="520"/>
    </location>
</feature>
<sequence>MSLAPTKPDRLLVALLNRASTTRRLTILDRLSSSFEIVSERSLRLLLPADDGLLRSLLAHEIETEGEAVTLVKWASKFTTTTNFFLVLQLNTDALSADLFELVQNEHAPALREAYGTDEIYISPNRETAELQINLLFPDLHSINPVDALASRLESAALEAPPMTHAITSSEASASGLSTHSASTAPTSIHPQTRASNHAPSHPTFRARRIPSTVRSKPSIEPRLSKAAALRMGVEIQSPARGTSSPAKTADAGNVGISGVVKRPVGLPASLRAPSIAPRLNKAAVARQGGAPADEGVGAVSTASAGVRKSLPSSTTASGGESGGRMRKQVDFSNTPGHKRLSLAGASVGSIAPPSIAPRQNRASLGRISGSTPSSYTTTNSSGTRGGPPSAYRSNLVGRGRATSLTSSFGEGQRERQPISFDQTPGHKRTSLSLSIPSLAAPSMAPRQNRASLARTRPSLPHTTNNNTSVVSASGSAKPLPVTRTAGARGGESEGQKENQTTDYAKVPGHKRHSFSFSLA</sequence>
<name>A0A1K0GRM3_9BASI</name>
<feature type="compositionally biased region" description="Low complexity" evidence="1">
    <location>
        <begin position="431"/>
        <end position="446"/>
    </location>
</feature>
<dbReference type="OrthoDB" id="2162449at2759"/>
<organism evidence="2 3">
    <name type="scientific">Ustilago bromivora</name>
    <dbReference type="NCBI Taxonomy" id="307758"/>
    <lineage>
        <taxon>Eukaryota</taxon>
        <taxon>Fungi</taxon>
        <taxon>Dikarya</taxon>
        <taxon>Basidiomycota</taxon>
        <taxon>Ustilaginomycotina</taxon>
        <taxon>Ustilaginomycetes</taxon>
        <taxon>Ustilaginales</taxon>
        <taxon>Ustilaginaceae</taxon>
        <taxon>Ustilago</taxon>
    </lineage>
</organism>
<feature type="compositionally biased region" description="Low complexity" evidence="1">
    <location>
        <begin position="369"/>
        <end position="390"/>
    </location>
</feature>
<protein>
    <submittedName>
        <fullName evidence="2">Uncharacterized protein</fullName>
    </submittedName>
</protein>
<reference evidence="3" key="1">
    <citation type="submission" date="2016-04" db="EMBL/GenBank/DDBJ databases">
        <authorList>
            <person name="Guldener U."/>
            <person name="Guldener U."/>
        </authorList>
    </citation>
    <scope>NUCLEOTIDE SEQUENCE [LARGE SCALE GENOMIC DNA]</scope>
    <source>
        <strain evidence="3">UB2112</strain>
    </source>
</reference>